<evidence type="ECO:0000313" key="2">
    <source>
        <dbReference type="Proteomes" id="UP000195569"/>
    </source>
</evidence>
<reference evidence="1" key="1">
    <citation type="submission" date="2016-12" db="EMBL/GenBank/DDBJ databases">
        <authorList>
            <person name="Moulin L."/>
        </authorList>
    </citation>
    <scope>NUCLEOTIDE SEQUENCE [LARGE SCALE GENOMIC DNA]</scope>
    <source>
        <strain evidence="1">STM 7183</strain>
    </source>
</reference>
<gene>
    <name evidence="1" type="ORF">BN2476_330061</name>
</gene>
<sequence>MGNRREVRGADLAPTHAHNICCRQNIHINGWQVRAISMHYMRIARPKWSKYPKNMGIRQSATFTPPYSITWHAKLKRVLPHYAGD</sequence>
<proteinExistence type="predicted"/>
<organism evidence="1 2">
    <name type="scientific">Paraburkholderia piptadeniae</name>
    <dbReference type="NCBI Taxonomy" id="1701573"/>
    <lineage>
        <taxon>Bacteria</taxon>
        <taxon>Pseudomonadati</taxon>
        <taxon>Pseudomonadota</taxon>
        <taxon>Betaproteobacteria</taxon>
        <taxon>Burkholderiales</taxon>
        <taxon>Burkholderiaceae</taxon>
        <taxon>Paraburkholderia</taxon>
    </lineage>
</organism>
<accession>A0A1N7S6C2</accession>
<comment type="caution">
    <text evidence="1">The sequence shown here is derived from an EMBL/GenBank/DDBJ whole genome shotgun (WGS) entry which is preliminary data.</text>
</comment>
<dbReference type="EMBL" id="CYGY02000033">
    <property type="protein sequence ID" value="SIT42945.1"/>
    <property type="molecule type" value="Genomic_DNA"/>
</dbReference>
<dbReference type="AlphaFoldDB" id="A0A1N7S6C2"/>
<protein>
    <submittedName>
        <fullName evidence="1">Uncharacterized protein</fullName>
    </submittedName>
</protein>
<name>A0A1N7S6C2_9BURK</name>
<keyword evidence="2" id="KW-1185">Reference proteome</keyword>
<dbReference type="Proteomes" id="UP000195569">
    <property type="component" value="Unassembled WGS sequence"/>
</dbReference>
<evidence type="ECO:0000313" key="1">
    <source>
        <dbReference type="EMBL" id="SIT42945.1"/>
    </source>
</evidence>